<evidence type="ECO:0000313" key="6">
    <source>
        <dbReference type="Proteomes" id="UP000249757"/>
    </source>
</evidence>
<dbReference type="Proteomes" id="UP000245464">
    <property type="component" value="Chromosome 10"/>
</dbReference>
<protein>
    <recommendedName>
        <fullName evidence="2">DUF7587 domain-containing protein</fullName>
    </recommendedName>
</protein>
<evidence type="ECO:0000313" key="4">
    <source>
        <dbReference type="EMBL" id="KAI1511440.1"/>
    </source>
</evidence>
<feature type="compositionally biased region" description="Polar residues" evidence="1">
    <location>
        <begin position="196"/>
        <end position="206"/>
    </location>
</feature>
<evidence type="ECO:0000256" key="1">
    <source>
        <dbReference type="SAM" id="MobiDB-lite"/>
    </source>
</evidence>
<reference evidence="6" key="4">
    <citation type="journal article" date="2022" name="Microb. Genom.">
        <title>A global pangenome for the wheat fungal pathogen Pyrenophora tritici-repentis and prediction of effector protein structural homology.</title>
        <authorList>
            <person name="Moolhuijzen P.M."/>
            <person name="See P.T."/>
            <person name="Shi G."/>
            <person name="Powell H.R."/>
            <person name="Cockram J."/>
            <person name="Jorgensen L.N."/>
            <person name="Benslimane H."/>
            <person name="Strelkov S.E."/>
            <person name="Turner J."/>
            <person name="Liu Z."/>
            <person name="Moffat C.S."/>
        </authorList>
    </citation>
    <scope>NUCLEOTIDE SEQUENCE [LARGE SCALE GENOMIC DNA]</scope>
</reference>
<accession>A0A316ZQ86</accession>
<dbReference type="OrthoDB" id="5397734at2759"/>
<dbReference type="Proteomes" id="UP000249757">
    <property type="component" value="Unassembled WGS sequence"/>
</dbReference>
<evidence type="ECO:0000313" key="3">
    <source>
        <dbReference type="EMBL" id="KAF7564450.1"/>
    </source>
</evidence>
<dbReference type="AlphaFoldDB" id="A0A316ZQ86"/>
<feature type="region of interest" description="Disordered" evidence="1">
    <location>
        <begin position="87"/>
        <end position="109"/>
    </location>
</feature>
<reference evidence="3" key="1">
    <citation type="journal article" date="2018" name="BMC Genomics">
        <title>Comparative genomics of the wheat fungal pathogen Pyrenophora tritici-repentis reveals chromosomal variations and genome plasticity.</title>
        <authorList>
            <person name="Moolhuijzen P."/>
            <person name="See P.T."/>
            <person name="Hane J.K."/>
            <person name="Shi G."/>
            <person name="Liu Z."/>
            <person name="Oliver R.P."/>
            <person name="Moffat C.S."/>
        </authorList>
    </citation>
    <scope>NUCLEOTIDE SEQUENCE [LARGE SCALE GENOMIC DNA]</scope>
    <source>
        <strain evidence="3">M4</strain>
    </source>
</reference>
<dbReference type="EMBL" id="NRDI02000014">
    <property type="protein sequence ID" value="KAI1511440.1"/>
    <property type="molecule type" value="Genomic_DNA"/>
</dbReference>
<reference evidence="4" key="2">
    <citation type="submission" date="2021-05" db="EMBL/GenBank/DDBJ databases">
        <authorList>
            <person name="Moolhuijzen P.M."/>
            <person name="Moffat C.S."/>
        </authorList>
    </citation>
    <scope>NUCLEOTIDE SEQUENCE</scope>
    <source>
        <strain evidence="4">86-124</strain>
    </source>
</reference>
<reference evidence="4" key="3">
    <citation type="journal article" date="2022" name="bioRxiv">
        <title>A global pangenome for the wheat fungal pathogen Pyrenophora tritici-repentis and prediction of effector protein structural homology.</title>
        <authorList>
            <person name="Moolhuijzen P."/>
            <person name="See P.T."/>
            <person name="Shi G."/>
            <person name="Powell H.R."/>
            <person name="Cockram J."/>
            <person name="Jorgensen L.N."/>
            <person name="Benslimane H."/>
            <person name="Strelkov S.E."/>
            <person name="Turner J."/>
            <person name="Liu Z."/>
            <person name="Moffat C.S."/>
        </authorList>
    </citation>
    <scope>NUCLEOTIDE SEQUENCE</scope>
    <source>
        <strain evidence="4">86-124</strain>
    </source>
</reference>
<evidence type="ECO:0000313" key="5">
    <source>
        <dbReference type="Proteomes" id="UP000245464"/>
    </source>
</evidence>
<gene>
    <name evidence="4" type="ORF">Ptr86124_009844</name>
    <name evidence="3" type="ORF">PtrM4_038840</name>
</gene>
<dbReference type="InterPro" id="IPR056009">
    <property type="entry name" value="DUF7587"/>
</dbReference>
<keyword evidence="6" id="KW-1185">Reference proteome</keyword>
<feature type="domain" description="DUF7587" evidence="2">
    <location>
        <begin position="440"/>
        <end position="591"/>
    </location>
</feature>
<feature type="region of interest" description="Disordered" evidence="1">
    <location>
        <begin position="129"/>
        <end position="157"/>
    </location>
</feature>
<organism evidence="3 5">
    <name type="scientific">Pyrenophora tritici-repentis</name>
    <dbReference type="NCBI Taxonomy" id="45151"/>
    <lineage>
        <taxon>Eukaryota</taxon>
        <taxon>Fungi</taxon>
        <taxon>Dikarya</taxon>
        <taxon>Ascomycota</taxon>
        <taxon>Pezizomycotina</taxon>
        <taxon>Dothideomycetes</taxon>
        <taxon>Pleosporomycetidae</taxon>
        <taxon>Pleosporales</taxon>
        <taxon>Pleosporineae</taxon>
        <taxon>Pleosporaceae</taxon>
        <taxon>Pyrenophora</taxon>
    </lineage>
</organism>
<proteinExistence type="predicted"/>
<comment type="caution">
    <text evidence="3">The sequence shown here is derived from an EMBL/GenBank/DDBJ whole genome shotgun (WGS) entry which is preliminary data.</text>
</comment>
<feature type="region of interest" description="Disordered" evidence="1">
    <location>
        <begin position="187"/>
        <end position="206"/>
    </location>
</feature>
<sequence length="731" mass="80783">MASRHTWEAADAGVMLWQPATETALDLIPEEPQEPWETLKEEDIQDSLGGSHDDEEEVILPSIEKFSSGTHVKDELVQHLYTLRSSSPSTACADKGSHMQDASSSTIRARSVSSSTFSNLLSGIELYGQSESPVRPTDGQDITGSPQSPSNSASSGSDWADYEFVASSPCPNRGLTSQLLETPIANPLQKPLDSGMATSRETTDTVPQAVDSCGRAALIALRGLERDPPHHWDEDERELLVILHRWYEDATPTSISQVFNAVTGLQLSPRIVRNQFNNYILLYGGRAFPEYQRVMAVPFSDPKVYNEIRDIIDNTAIEFGINLPRRRVEVIFESGQARSAKSPKTRKHYRNLVRRAAEKEREKLRVLRQPQSMEPEPEPEPEKPLRACLIGRTTLAPNPEWEVEDIFFDVEEPLASRSILPRTSLIVPHGTPSRPHPSTRHIGFRVWDGDSRTMFTEEDGFVSEAFARFWSGDYPPPFSPEEAQGLQALKILTNLHLSLSGGASTFVSVSTSLLQALVKASNMKEPIIAIIALDHPVLNEPNKTMPGAEIMRMLKRDGLAFWANYKGIAERMVWADVQADAILSHFPLADLQSLSNQDQTCSEILSLQCIQPGKRTSSVSSKMRAQNKMLNTTTAKAMAAVCRTFGMHRKNVSLAHVQGLVASLVDSFSVQANSATDIHTTSSIASAFALALRSRVHLYQQVMQAFQDGIGQGMESVEYYSGRGRRGAAGM</sequence>
<evidence type="ECO:0000259" key="2">
    <source>
        <dbReference type="Pfam" id="PF24494"/>
    </source>
</evidence>
<dbReference type="Pfam" id="PF24494">
    <property type="entry name" value="DUF7587"/>
    <property type="match status" value="1"/>
</dbReference>
<name>A0A316ZQ86_9PLEO</name>
<feature type="compositionally biased region" description="Low complexity" evidence="1">
    <location>
        <begin position="144"/>
        <end position="157"/>
    </location>
</feature>
<dbReference type="EMBL" id="NQIK02000010">
    <property type="protein sequence ID" value="KAF7564450.1"/>
    <property type="molecule type" value="Genomic_DNA"/>
</dbReference>